<organism evidence="1 2">
    <name type="scientific">Perkinsus chesapeaki</name>
    <name type="common">Clam parasite</name>
    <name type="synonym">Perkinsus andrewsi</name>
    <dbReference type="NCBI Taxonomy" id="330153"/>
    <lineage>
        <taxon>Eukaryota</taxon>
        <taxon>Sar</taxon>
        <taxon>Alveolata</taxon>
        <taxon>Perkinsozoa</taxon>
        <taxon>Perkinsea</taxon>
        <taxon>Perkinsida</taxon>
        <taxon>Perkinsidae</taxon>
        <taxon>Perkinsus</taxon>
    </lineage>
</organism>
<accession>A0A7J6KTL5</accession>
<evidence type="ECO:0000313" key="1">
    <source>
        <dbReference type="EMBL" id="KAF4650440.1"/>
    </source>
</evidence>
<keyword evidence="2" id="KW-1185">Reference proteome</keyword>
<proteinExistence type="predicted"/>
<protein>
    <submittedName>
        <fullName evidence="1">Uncharacterized protein</fullName>
    </submittedName>
</protein>
<reference evidence="1 2" key="1">
    <citation type="submission" date="2020-04" db="EMBL/GenBank/DDBJ databases">
        <title>Perkinsus chesapeaki whole genome sequence.</title>
        <authorList>
            <person name="Bogema D.R."/>
        </authorList>
    </citation>
    <scope>NUCLEOTIDE SEQUENCE [LARGE SCALE GENOMIC DNA]</scope>
    <source>
        <strain evidence="1">ATCC PRA-425</strain>
    </source>
</reference>
<name>A0A7J6KTL5_PERCH</name>
<gene>
    <name evidence="1" type="ORF">FOL47_001143</name>
</gene>
<comment type="caution">
    <text evidence="1">The sequence shown here is derived from an EMBL/GenBank/DDBJ whole genome shotgun (WGS) entry which is preliminary data.</text>
</comment>
<dbReference type="EMBL" id="JAAPAO010001257">
    <property type="protein sequence ID" value="KAF4650440.1"/>
    <property type="molecule type" value="Genomic_DNA"/>
</dbReference>
<feature type="non-terminal residue" evidence="1">
    <location>
        <position position="1"/>
    </location>
</feature>
<evidence type="ECO:0000313" key="2">
    <source>
        <dbReference type="Proteomes" id="UP000591131"/>
    </source>
</evidence>
<dbReference type="Proteomes" id="UP000591131">
    <property type="component" value="Unassembled WGS sequence"/>
</dbReference>
<sequence length="162" mass="17705">SLPHALLIASIEGGYDPLQTSEAVRSLATGLRGMTEKARMLELEKSNSLTKAAMVAAVLYYTKFKVAREQWRAAEADSPDSENDPKVKAAYVVMFMQLSGLVKICCELTESTLALGYVPSSMKEKYPKTIKVIQVLCALTSATSSMHKLLMNQQRVASNNGK</sequence>
<dbReference type="AlphaFoldDB" id="A0A7J6KTL5"/>